<evidence type="ECO:0000256" key="12">
    <source>
        <dbReference type="ARBA" id="ARBA00037278"/>
    </source>
</evidence>
<dbReference type="PANTHER" id="PTHR31736:SF9">
    <property type="entry name" value="ENDO-XYLOGALACTURONAN HYDROLASE A-RELATED"/>
    <property type="match status" value="1"/>
</dbReference>
<keyword evidence="4 14" id="KW-0732">Signal</keyword>
<dbReference type="Pfam" id="PF00295">
    <property type="entry name" value="Glyco_hydro_28"/>
    <property type="match status" value="1"/>
</dbReference>
<evidence type="ECO:0000256" key="11">
    <source>
        <dbReference type="ARBA" id="ARBA00023326"/>
    </source>
</evidence>
<comment type="similarity">
    <text evidence="2 13">Belongs to the glycosyl hydrolase 28 family.</text>
</comment>
<dbReference type="PANTHER" id="PTHR31736">
    <property type="match status" value="1"/>
</dbReference>
<dbReference type="SUPFAM" id="SSF51126">
    <property type="entry name" value="Pectin lyase-like"/>
    <property type="match status" value="1"/>
</dbReference>
<dbReference type="InterPro" id="IPR012334">
    <property type="entry name" value="Pectin_lyas_fold"/>
</dbReference>
<dbReference type="GO" id="GO:0005576">
    <property type="term" value="C:extracellular region"/>
    <property type="evidence" value="ECO:0007669"/>
    <property type="project" value="UniProtKB-SubCell"/>
</dbReference>
<dbReference type="Gene3D" id="2.160.20.10">
    <property type="entry name" value="Single-stranded right-handed beta-helix, Pectin lyase-like"/>
    <property type="match status" value="1"/>
</dbReference>
<evidence type="ECO:0000256" key="9">
    <source>
        <dbReference type="ARBA" id="ARBA00023295"/>
    </source>
</evidence>
<keyword evidence="8" id="KW-0119">Carbohydrate metabolism</keyword>
<evidence type="ECO:0000256" key="2">
    <source>
        <dbReference type="ARBA" id="ARBA00008834"/>
    </source>
</evidence>
<evidence type="ECO:0000256" key="10">
    <source>
        <dbReference type="ARBA" id="ARBA00023316"/>
    </source>
</evidence>
<dbReference type="GO" id="GO:0004650">
    <property type="term" value="F:polygalacturonase activity"/>
    <property type="evidence" value="ECO:0007669"/>
    <property type="project" value="InterPro"/>
</dbReference>
<dbReference type="OrthoDB" id="187139at2759"/>
<accession>A0A086TDD7</accession>
<dbReference type="InterPro" id="IPR000743">
    <property type="entry name" value="Glyco_hydro_28"/>
</dbReference>
<dbReference type="GO" id="GO:0000272">
    <property type="term" value="P:polysaccharide catabolic process"/>
    <property type="evidence" value="ECO:0007669"/>
    <property type="project" value="UniProtKB-KW"/>
</dbReference>
<keyword evidence="7" id="KW-0325">Glycoprotein</keyword>
<evidence type="ECO:0000313" key="16">
    <source>
        <dbReference type="Proteomes" id="UP000029964"/>
    </source>
</evidence>
<feature type="chain" id="PRO_5001815545" description="Glycoside hydrolase family 28 protein" evidence="14">
    <location>
        <begin position="25"/>
        <end position="527"/>
    </location>
</feature>
<sequence>MLLNYFLTILSSPMAVMTLGKVVSHPMPSLYEQSRLFDLEVDGEKMHTVSYAQYDYAHLSMDGGHSTIFRVTALGEEEITSYSISPHRLNINARVDGNELIFSLAEPRYLIIKINSVKEFVVLVDPTETAVPNIKDDDVYNVLDYGADNTGESLNDGIQNALDAAGKHPGSTVYVPKGLYLAPNLKIRNHTSLYLASGAVLRFTGHSADYETMYTKSDLGPGTWWIQTEFDSTDIKVYGRGVLDGNGKYTRDNDFMNDILVPAGTKNFECDGILVRDSGFWAVTPIQVEDATLTNIKILNRLDVTQDDGIDVVESQRVRVKRSIAIANDDSYSTKTWPYKTGTTVPYPYPPRRQDDVVFDDCFAWTGCMGFKVGQGVHEHQDNIRFQNSAIYKAGVGIAVHHLFGNSTASNITFEDIEIERLAGSPGGFASWLLLIIQEGGRGVGSVEDIVVRNILARTQGSRPGFIQGYNDKVKVDGVTLSNIYMYANATPATTLEEMNILNTNYSEDIDIDNSLLGGIVGPIIHT</sequence>
<keyword evidence="6 13" id="KW-0378">Hydrolase</keyword>
<evidence type="ECO:0000256" key="6">
    <source>
        <dbReference type="ARBA" id="ARBA00022801"/>
    </source>
</evidence>
<comment type="function">
    <text evidence="12">Pectinolytic enzyme involved in the degradation of xylogalacturonan (xga), a galacturonan backbone heavily substituted with xylose, and which is one important component of the hairy regions of pectin. Activity requires a galacturonic acid backbone substituted with xylose.</text>
</comment>
<reference evidence="16" key="1">
    <citation type="journal article" date="2014" name="Genome Announc.">
        <title>Genome sequence and annotation of Acremonium chrysogenum, producer of the beta-lactam antibiotic cephalosporin C.</title>
        <authorList>
            <person name="Terfehr D."/>
            <person name="Dahlmann T.A."/>
            <person name="Specht T."/>
            <person name="Zadra I."/>
            <person name="Kuernsteiner H."/>
            <person name="Kueck U."/>
        </authorList>
    </citation>
    <scope>NUCLEOTIDE SEQUENCE [LARGE SCALE GENOMIC DNA]</scope>
    <source>
        <strain evidence="16">ATCC 11550 / CBS 779.69 / DSM 880 / IAM 14645 / JCM 23072 / IMI 49137</strain>
    </source>
</reference>
<evidence type="ECO:0000256" key="13">
    <source>
        <dbReference type="RuleBase" id="RU361169"/>
    </source>
</evidence>
<dbReference type="STRING" id="857340.A0A086TDD7"/>
<protein>
    <recommendedName>
        <fullName evidence="17">Glycoside hydrolase family 28 protein</fullName>
    </recommendedName>
</protein>
<keyword evidence="10" id="KW-0961">Cell wall biogenesis/degradation</keyword>
<keyword evidence="3" id="KW-0964">Secreted</keyword>
<name>A0A086TDD7_HAPC1</name>
<comment type="caution">
    <text evidence="15">The sequence shown here is derived from an EMBL/GenBank/DDBJ whole genome shotgun (WGS) entry which is preliminary data.</text>
</comment>
<dbReference type="InterPro" id="IPR011050">
    <property type="entry name" value="Pectin_lyase_fold/virulence"/>
</dbReference>
<proteinExistence type="inferred from homology"/>
<evidence type="ECO:0000313" key="15">
    <source>
        <dbReference type="EMBL" id="KFH47369.1"/>
    </source>
</evidence>
<dbReference type="Proteomes" id="UP000029964">
    <property type="component" value="Unassembled WGS sequence"/>
</dbReference>
<evidence type="ECO:0008006" key="17">
    <source>
        <dbReference type="Google" id="ProtNLM"/>
    </source>
</evidence>
<dbReference type="HOGENOM" id="CLU_011370_1_0_1"/>
<gene>
    <name evidence="15" type="ORF">ACRE_017810</name>
</gene>
<evidence type="ECO:0000256" key="14">
    <source>
        <dbReference type="SAM" id="SignalP"/>
    </source>
</evidence>
<keyword evidence="9 13" id="KW-0326">Glycosidase</keyword>
<evidence type="ECO:0000256" key="8">
    <source>
        <dbReference type="ARBA" id="ARBA00023277"/>
    </source>
</evidence>
<evidence type="ECO:0000256" key="7">
    <source>
        <dbReference type="ARBA" id="ARBA00023180"/>
    </source>
</evidence>
<dbReference type="EMBL" id="JPKY01000010">
    <property type="protein sequence ID" value="KFH47369.1"/>
    <property type="molecule type" value="Genomic_DNA"/>
</dbReference>
<keyword evidence="11" id="KW-0624">Polysaccharide degradation</keyword>
<keyword evidence="5" id="KW-0677">Repeat</keyword>
<evidence type="ECO:0000256" key="1">
    <source>
        <dbReference type="ARBA" id="ARBA00004613"/>
    </source>
</evidence>
<organism evidence="15 16">
    <name type="scientific">Hapsidospora chrysogenum (strain ATCC 11550 / CBS 779.69 / DSM 880 / IAM 14645 / JCM 23072 / IMI 49137)</name>
    <name type="common">Acremonium chrysogenum</name>
    <dbReference type="NCBI Taxonomy" id="857340"/>
    <lineage>
        <taxon>Eukaryota</taxon>
        <taxon>Fungi</taxon>
        <taxon>Dikarya</taxon>
        <taxon>Ascomycota</taxon>
        <taxon>Pezizomycotina</taxon>
        <taxon>Sordariomycetes</taxon>
        <taxon>Hypocreomycetidae</taxon>
        <taxon>Hypocreales</taxon>
        <taxon>Bionectriaceae</taxon>
        <taxon>Hapsidospora</taxon>
    </lineage>
</organism>
<evidence type="ECO:0000256" key="3">
    <source>
        <dbReference type="ARBA" id="ARBA00022525"/>
    </source>
</evidence>
<comment type="subcellular location">
    <subcellularLocation>
        <location evidence="1">Secreted</location>
    </subcellularLocation>
</comment>
<evidence type="ECO:0000256" key="5">
    <source>
        <dbReference type="ARBA" id="ARBA00022737"/>
    </source>
</evidence>
<dbReference type="AlphaFoldDB" id="A0A086TDD7"/>
<evidence type="ECO:0000256" key="4">
    <source>
        <dbReference type="ARBA" id="ARBA00022729"/>
    </source>
</evidence>
<dbReference type="GO" id="GO:0071555">
    <property type="term" value="P:cell wall organization"/>
    <property type="evidence" value="ECO:0007669"/>
    <property type="project" value="UniProtKB-KW"/>
</dbReference>
<keyword evidence="16" id="KW-1185">Reference proteome</keyword>
<feature type="signal peptide" evidence="14">
    <location>
        <begin position="1"/>
        <end position="24"/>
    </location>
</feature>